<evidence type="ECO:0000313" key="8">
    <source>
        <dbReference type="EMBL" id="QEI04835.1"/>
    </source>
</evidence>
<keyword evidence="4 7" id="KW-0812">Transmembrane</keyword>
<proteinExistence type="predicted"/>
<evidence type="ECO:0000256" key="5">
    <source>
        <dbReference type="ARBA" id="ARBA00022989"/>
    </source>
</evidence>
<dbReference type="NCBIfam" id="NF008397">
    <property type="entry name" value="PRK11195.1"/>
    <property type="match status" value="1"/>
</dbReference>
<evidence type="ECO:0000256" key="1">
    <source>
        <dbReference type="ARBA" id="ARBA00004651"/>
    </source>
</evidence>
<dbReference type="AlphaFoldDB" id="A0A5C0AS45"/>
<dbReference type="Proteomes" id="UP000325161">
    <property type="component" value="Chromosome"/>
</dbReference>
<gene>
    <name evidence="8" type="primary">lplT</name>
    <name evidence="8" type="ORF">FXN63_02495</name>
</gene>
<dbReference type="Gene3D" id="1.20.1250.20">
    <property type="entry name" value="MFS general substrate transporter like domains"/>
    <property type="match status" value="1"/>
</dbReference>
<evidence type="ECO:0000256" key="4">
    <source>
        <dbReference type="ARBA" id="ARBA00022692"/>
    </source>
</evidence>
<evidence type="ECO:0000256" key="6">
    <source>
        <dbReference type="ARBA" id="ARBA00023136"/>
    </source>
</evidence>
<organism evidence="8 9">
    <name type="scientific">Pigmentiphaga aceris</name>
    <dbReference type="NCBI Taxonomy" id="1940612"/>
    <lineage>
        <taxon>Bacteria</taxon>
        <taxon>Pseudomonadati</taxon>
        <taxon>Pseudomonadota</taxon>
        <taxon>Betaproteobacteria</taxon>
        <taxon>Burkholderiales</taxon>
        <taxon>Alcaligenaceae</taxon>
        <taxon>Pigmentiphaga</taxon>
    </lineage>
</organism>
<dbReference type="PANTHER" id="PTHR43266:SF2">
    <property type="entry name" value="MAJOR FACILITATOR SUPERFAMILY (MFS) PROFILE DOMAIN-CONTAINING PROTEIN"/>
    <property type="match status" value="1"/>
</dbReference>
<dbReference type="OrthoDB" id="9803968at2"/>
<feature type="transmembrane region" description="Helical" evidence="7">
    <location>
        <begin position="402"/>
        <end position="421"/>
    </location>
</feature>
<feature type="transmembrane region" description="Helical" evidence="7">
    <location>
        <begin position="151"/>
        <end position="174"/>
    </location>
</feature>
<dbReference type="InterPro" id="IPR036259">
    <property type="entry name" value="MFS_trans_sf"/>
</dbReference>
<dbReference type="SUPFAM" id="SSF103473">
    <property type="entry name" value="MFS general substrate transporter"/>
    <property type="match status" value="1"/>
</dbReference>
<feature type="transmembrane region" description="Helical" evidence="7">
    <location>
        <begin position="109"/>
        <end position="131"/>
    </location>
</feature>
<protein>
    <submittedName>
        <fullName evidence="8">Lysophospholipid transporter LplT</fullName>
    </submittedName>
</protein>
<feature type="transmembrane region" description="Helical" evidence="7">
    <location>
        <begin position="68"/>
        <end position="88"/>
    </location>
</feature>
<keyword evidence="2" id="KW-0813">Transport</keyword>
<keyword evidence="3" id="KW-1003">Cell membrane</keyword>
<reference evidence="8 9" key="1">
    <citation type="submission" date="2019-08" db="EMBL/GenBank/DDBJ databases">
        <title>Amphibian skin-associated Pigmentiphaga: genome sequence and occurrence across geography and hosts.</title>
        <authorList>
            <person name="Bletz M.C."/>
            <person name="Bunk B."/>
            <person name="Sproeer C."/>
            <person name="Biwer P."/>
            <person name="Reiter S."/>
            <person name="Rabemananjara F.C.E."/>
            <person name="Schulz S."/>
            <person name="Overmann J."/>
            <person name="Vences M."/>
        </authorList>
    </citation>
    <scope>NUCLEOTIDE SEQUENCE [LARGE SCALE GENOMIC DNA]</scope>
    <source>
        <strain evidence="8 9">Mada1488</strain>
    </source>
</reference>
<dbReference type="GO" id="GO:0005886">
    <property type="term" value="C:plasma membrane"/>
    <property type="evidence" value="ECO:0007669"/>
    <property type="project" value="UniProtKB-SubCell"/>
</dbReference>
<feature type="transmembrane region" description="Helical" evidence="7">
    <location>
        <begin position="312"/>
        <end position="330"/>
    </location>
</feature>
<name>A0A5C0AS45_9BURK</name>
<dbReference type="KEGG" id="pacr:FXN63_02495"/>
<dbReference type="EMBL" id="CP043046">
    <property type="protein sequence ID" value="QEI04835.1"/>
    <property type="molecule type" value="Genomic_DNA"/>
</dbReference>
<evidence type="ECO:0000256" key="7">
    <source>
        <dbReference type="SAM" id="Phobius"/>
    </source>
</evidence>
<evidence type="ECO:0000313" key="9">
    <source>
        <dbReference type="Proteomes" id="UP000325161"/>
    </source>
</evidence>
<evidence type="ECO:0000256" key="2">
    <source>
        <dbReference type="ARBA" id="ARBA00022448"/>
    </source>
</evidence>
<evidence type="ECO:0000256" key="3">
    <source>
        <dbReference type="ARBA" id="ARBA00022475"/>
    </source>
</evidence>
<dbReference type="PANTHER" id="PTHR43266">
    <property type="entry name" value="MACROLIDE-EFFLUX PROTEIN"/>
    <property type="match status" value="1"/>
</dbReference>
<comment type="subcellular location">
    <subcellularLocation>
        <location evidence="1">Cell membrane</location>
        <topology evidence="1">Multi-pass membrane protein</topology>
    </subcellularLocation>
</comment>
<dbReference type="Pfam" id="PF07690">
    <property type="entry name" value="MFS_1"/>
    <property type="match status" value="1"/>
</dbReference>
<sequence length="442" mass="46181">MPLLVASVGRRSPLFSRDAPMSNGLTMPRGVTMLLGAQFFSALADNALLVIAIASLDAMAAPAWMTPSLKFFFIASFVVLAFATGHIADRLPKSRVMMITNGVKALGCALLLTGLHPVAAYALIGVGAATYSPAKYGLLLELLPPLRLVAANAWFEGLSIAAVILGTGLGGVLISAEFQGLLAQLGGVFASTAPLHLSTLAVLAVYGMAALTNVFVPESGVQPHAAAQTPRQLASGFGRSFMLLLRDPQARVALMVTGLLWGFGAVLQFVIIDWGRVGLDLTLDRASMLPAMVALGAAGGAFFAARMLTLERALSILPAGLLFGPLVMMLLPLKSIPLVCLLMATTGAVAGFFVVPMNAMLQHRGYKLMNAGQSIAVQNFCENASIMLMLALYAGVRGTSLPLEWVITGLCATVTLALLGIMQHHRSLTARADAAALSEAAR</sequence>
<feature type="transmembrane region" description="Helical" evidence="7">
    <location>
        <begin position="31"/>
        <end position="56"/>
    </location>
</feature>
<accession>A0A5C0AS45</accession>
<dbReference type="InterPro" id="IPR011701">
    <property type="entry name" value="MFS"/>
</dbReference>
<dbReference type="GO" id="GO:0022857">
    <property type="term" value="F:transmembrane transporter activity"/>
    <property type="evidence" value="ECO:0007669"/>
    <property type="project" value="InterPro"/>
</dbReference>
<feature type="transmembrane region" description="Helical" evidence="7">
    <location>
        <begin position="286"/>
        <end position="305"/>
    </location>
</feature>
<feature type="transmembrane region" description="Helical" evidence="7">
    <location>
        <begin position="252"/>
        <end position="274"/>
    </location>
</feature>
<keyword evidence="6 7" id="KW-0472">Membrane</keyword>
<keyword evidence="9" id="KW-1185">Reference proteome</keyword>
<keyword evidence="5 7" id="KW-1133">Transmembrane helix</keyword>
<feature type="transmembrane region" description="Helical" evidence="7">
    <location>
        <begin position="336"/>
        <end position="355"/>
    </location>
</feature>